<evidence type="ECO:0000259" key="5">
    <source>
        <dbReference type="Pfam" id="PF13007"/>
    </source>
</evidence>
<dbReference type="Pfam" id="PF13007">
    <property type="entry name" value="LZ_Tnp_IS66"/>
    <property type="match status" value="1"/>
</dbReference>
<gene>
    <name evidence="7" type="ORF">KKJ01_21430</name>
</gene>
<dbReference type="RefSeq" id="WP_274714027.1">
    <property type="nucleotide sequence ID" value="NZ_JAILSO010000190.1"/>
</dbReference>
<name>A0AAJ1JBH3_XENBV</name>
<dbReference type="InterPro" id="IPR004291">
    <property type="entry name" value="Transposase_IS66_central"/>
</dbReference>
<dbReference type="Proteomes" id="UP001222434">
    <property type="component" value="Unassembled WGS sequence"/>
</dbReference>
<reference evidence="7" key="2">
    <citation type="journal article" date="2022" name="J. Evol. Biol.">
        <title>Pre- and post-association barriers to host switching in sympatric mutualists.</title>
        <authorList>
            <person name="Dinges Z.M."/>
            <person name="Phillips R.K."/>
            <person name="Lively C.M."/>
            <person name="Bashey F."/>
        </authorList>
    </citation>
    <scope>NUCLEOTIDE SEQUENCE</scope>
    <source>
        <strain evidence="7">MC_266_E_2016</strain>
    </source>
</reference>
<feature type="region of interest" description="Disordered" evidence="2">
    <location>
        <begin position="76"/>
        <end position="97"/>
    </location>
</feature>
<evidence type="ECO:0000259" key="3">
    <source>
        <dbReference type="Pfam" id="PF03050"/>
    </source>
</evidence>
<dbReference type="EMBL" id="JAILSO010000190">
    <property type="protein sequence ID" value="MDE1480675.1"/>
    <property type="molecule type" value="Genomic_DNA"/>
</dbReference>
<evidence type="ECO:0000259" key="4">
    <source>
        <dbReference type="Pfam" id="PF13005"/>
    </source>
</evidence>
<dbReference type="InterPro" id="IPR024463">
    <property type="entry name" value="Transposase_TnpC_homeodom"/>
</dbReference>
<reference evidence="7" key="1">
    <citation type="submission" date="2021-08" db="EMBL/GenBank/DDBJ databases">
        <authorList>
            <person name="Papudeshi B."/>
            <person name="Bashey-Visser F."/>
        </authorList>
    </citation>
    <scope>NUCLEOTIDE SEQUENCE</scope>
    <source>
        <strain evidence="7">MC_266_E_2016</strain>
    </source>
</reference>
<evidence type="ECO:0000313" key="8">
    <source>
        <dbReference type="Proteomes" id="UP001222434"/>
    </source>
</evidence>
<evidence type="ECO:0000256" key="1">
    <source>
        <dbReference type="SAM" id="Coils"/>
    </source>
</evidence>
<dbReference type="InterPro" id="IPR024474">
    <property type="entry name" value="Znf_dom_IS66"/>
</dbReference>
<dbReference type="PANTHER" id="PTHR33678:SF1">
    <property type="entry name" value="BLL1576 PROTEIN"/>
    <property type="match status" value="1"/>
</dbReference>
<feature type="domain" description="Transposase IS66 central" evidence="3">
    <location>
        <begin position="174"/>
        <end position="459"/>
    </location>
</feature>
<dbReference type="InterPro" id="IPR052344">
    <property type="entry name" value="Transposase-related"/>
</dbReference>
<comment type="caution">
    <text evidence="7">The sequence shown here is derived from an EMBL/GenBank/DDBJ whole genome shotgun (WGS) entry which is preliminary data.</text>
</comment>
<evidence type="ECO:0000256" key="2">
    <source>
        <dbReference type="SAM" id="MobiDB-lite"/>
    </source>
</evidence>
<feature type="coiled-coil region" evidence="1">
    <location>
        <begin position="19"/>
        <end position="46"/>
    </location>
</feature>
<dbReference type="InterPro" id="IPR039552">
    <property type="entry name" value="IS66_C"/>
</dbReference>
<protein>
    <submittedName>
        <fullName evidence="7">IS66 family transposase</fullName>
    </submittedName>
</protein>
<feature type="domain" description="Transposase TnpC homeodomain" evidence="5">
    <location>
        <begin position="36"/>
        <end position="102"/>
    </location>
</feature>
<dbReference type="Pfam" id="PF13817">
    <property type="entry name" value="DDE_Tnp_IS66_C"/>
    <property type="match status" value="1"/>
</dbReference>
<dbReference type="Pfam" id="PF13005">
    <property type="entry name" value="zf-IS66"/>
    <property type="match status" value="1"/>
</dbReference>
<feature type="domain" description="Transposase IS66 C-terminal" evidence="6">
    <location>
        <begin position="465"/>
        <end position="501"/>
    </location>
</feature>
<accession>A0AAJ1JBH3</accession>
<organism evidence="7 8">
    <name type="scientific">Xenorhabdus bovienii</name>
    <name type="common">Xenorhabdus nematophila subsp. bovienii</name>
    <dbReference type="NCBI Taxonomy" id="40576"/>
    <lineage>
        <taxon>Bacteria</taxon>
        <taxon>Pseudomonadati</taxon>
        <taxon>Pseudomonadota</taxon>
        <taxon>Gammaproteobacteria</taxon>
        <taxon>Enterobacterales</taxon>
        <taxon>Morganellaceae</taxon>
        <taxon>Xenorhabdus</taxon>
    </lineage>
</organism>
<evidence type="ECO:0000313" key="7">
    <source>
        <dbReference type="EMBL" id="MDE1480675.1"/>
    </source>
</evidence>
<proteinExistence type="predicted"/>
<dbReference type="AlphaFoldDB" id="A0AAJ1JBH3"/>
<feature type="domain" description="Transposase IS66 zinc-finger binding" evidence="4">
    <location>
        <begin position="110"/>
        <end position="154"/>
    </location>
</feature>
<keyword evidence="1" id="KW-0175">Coiled coil</keyword>
<sequence>MKIDIHALPNDPAELKQLLMTLSQRLAEQSQRLAFLEAQFRLAQQKRFGASSEAFPGQGELFNEAEELALPAETAAAQETLTPPRRKPTRNPLPKDLPRETVFHDIAEEEKQCACCGGRLHQMGADRSEKLLFIPAQIRVVEHVRPKYACRECEKSGIQTPVKQASLPAMPIKKGMATSSLLSQLIIGKYQYGLPLYRQESVFKQYGIELSRQTQSDWILKSAQLFTPLVARFRETLLQQPVLHADETPVKVVTSEKTTHYMWVYCVGTDTPEPAALTPNIVLYDHQASRSGTCAADYLAGFQGYLQVDGYQGYEQTGARLVGCMAHARRKFMEAKQAQGKNKTGKADIALSLIQSLYRVEHQIKGLSPAEKYRIRQEKALPIWDKLSAWLVKTQSQVIPKSKLGEAVTYLSNQWAKLIRYREDGRLSIDNNRAERAIKPFVIGRKAWLFSHTSRGAQASAILYSVIETAKANGLIPFDYVMTCLDELCQPTPDLEKLLPWKKVISKV</sequence>
<dbReference type="NCBIfam" id="NF033517">
    <property type="entry name" value="transpos_IS66"/>
    <property type="match status" value="1"/>
</dbReference>
<dbReference type="PANTHER" id="PTHR33678">
    <property type="entry name" value="BLL1576 PROTEIN"/>
    <property type="match status" value="1"/>
</dbReference>
<dbReference type="Pfam" id="PF03050">
    <property type="entry name" value="DDE_Tnp_IS66"/>
    <property type="match status" value="1"/>
</dbReference>
<evidence type="ECO:0000259" key="6">
    <source>
        <dbReference type="Pfam" id="PF13817"/>
    </source>
</evidence>